<dbReference type="Proteomes" id="UP000250434">
    <property type="component" value="Chromosome"/>
</dbReference>
<name>A0A344LI53_9PSEU</name>
<organism evidence="6 7">
    <name type="scientific">Amycolatopsis albispora</name>
    <dbReference type="NCBI Taxonomy" id="1804986"/>
    <lineage>
        <taxon>Bacteria</taxon>
        <taxon>Bacillati</taxon>
        <taxon>Actinomycetota</taxon>
        <taxon>Actinomycetes</taxon>
        <taxon>Pseudonocardiales</taxon>
        <taxon>Pseudonocardiaceae</taxon>
        <taxon>Amycolatopsis</taxon>
    </lineage>
</organism>
<dbReference type="InterPro" id="IPR036514">
    <property type="entry name" value="SGNH_hydro_sf"/>
</dbReference>
<dbReference type="InterPro" id="IPR037460">
    <property type="entry name" value="SEST-like"/>
</dbReference>
<dbReference type="Gene3D" id="3.40.50.1110">
    <property type="entry name" value="SGNH hydrolase"/>
    <property type="match status" value="1"/>
</dbReference>
<dbReference type="EMBL" id="CP015163">
    <property type="protein sequence ID" value="AXB47727.1"/>
    <property type="molecule type" value="Genomic_DNA"/>
</dbReference>
<dbReference type="CDD" id="cd01823">
    <property type="entry name" value="SEST_like"/>
    <property type="match status" value="1"/>
</dbReference>
<reference evidence="6 7" key="1">
    <citation type="submission" date="2016-04" db="EMBL/GenBank/DDBJ databases">
        <title>Complete genome sequence and analysis of deep-sea sediment isolate, Amycolatopsis sp. WP1.</title>
        <authorList>
            <person name="Wang H."/>
            <person name="Chen S."/>
            <person name="Wu Q."/>
        </authorList>
    </citation>
    <scope>NUCLEOTIDE SEQUENCE [LARGE SCALE GENOMIC DNA]</scope>
    <source>
        <strain evidence="6 7">WP1</strain>
    </source>
</reference>
<proteinExistence type="predicted"/>
<feature type="signal peptide" evidence="4">
    <location>
        <begin position="1"/>
        <end position="26"/>
    </location>
</feature>
<evidence type="ECO:0000256" key="4">
    <source>
        <dbReference type="SAM" id="SignalP"/>
    </source>
</evidence>
<evidence type="ECO:0000256" key="2">
    <source>
        <dbReference type="PIRSR" id="PIRSR637460-2"/>
    </source>
</evidence>
<feature type="chain" id="PRO_5039187841" evidence="4">
    <location>
        <begin position="27"/>
        <end position="290"/>
    </location>
</feature>
<evidence type="ECO:0000256" key="3">
    <source>
        <dbReference type="SAM" id="MobiDB-lite"/>
    </source>
</evidence>
<feature type="disulfide bond" evidence="2">
    <location>
        <begin position="133"/>
        <end position="146"/>
    </location>
</feature>
<gene>
    <name evidence="6" type="ORF">A4R43_39125</name>
</gene>
<dbReference type="RefSeq" id="WP_236808545.1">
    <property type="nucleotide sequence ID" value="NZ_CP015163.1"/>
</dbReference>
<keyword evidence="2" id="KW-1015">Disulfide bond</keyword>
<dbReference type="AlphaFoldDB" id="A0A344LI53"/>
<feature type="region of interest" description="Disordered" evidence="3">
    <location>
        <begin position="84"/>
        <end position="105"/>
    </location>
</feature>
<feature type="domain" description="SGNH hydrolase-type esterase" evidence="5">
    <location>
        <begin position="35"/>
        <end position="276"/>
    </location>
</feature>
<feature type="active site" description="Nucleophile" evidence="1">
    <location>
        <position position="39"/>
    </location>
</feature>
<keyword evidence="7" id="KW-1185">Reference proteome</keyword>
<keyword evidence="4" id="KW-0732">Signal</keyword>
<dbReference type="InterPro" id="IPR013830">
    <property type="entry name" value="SGNH_hydro"/>
</dbReference>
<feature type="active site" evidence="1">
    <location>
        <position position="270"/>
    </location>
</feature>
<feature type="disulfide bond" evidence="2">
    <location>
        <begin position="56"/>
        <end position="81"/>
    </location>
</feature>
<dbReference type="Pfam" id="PF13472">
    <property type="entry name" value="Lipase_GDSL_2"/>
    <property type="match status" value="1"/>
</dbReference>
<protein>
    <submittedName>
        <fullName evidence="6">GDSL family lipase</fullName>
    </submittedName>
</protein>
<evidence type="ECO:0000313" key="6">
    <source>
        <dbReference type="EMBL" id="AXB47727.1"/>
    </source>
</evidence>
<dbReference type="SUPFAM" id="SSF52266">
    <property type="entry name" value="SGNH hydrolase"/>
    <property type="match status" value="1"/>
</dbReference>
<dbReference type="PANTHER" id="PTHR37981">
    <property type="entry name" value="LIPASE 2"/>
    <property type="match status" value="1"/>
</dbReference>
<feature type="compositionally biased region" description="Polar residues" evidence="3">
    <location>
        <begin position="84"/>
        <end position="93"/>
    </location>
</feature>
<evidence type="ECO:0000313" key="7">
    <source>
        <dbReference type="Proteomes" id="UP000250434"/>
    </source>
</evidence>
<evidence type="ECO:0000259" key="5">
    <source>
        <dbReference type="Pfam" id="PF13472"/>
    </source>
</evidence>
<sequence length="290" mass="30650">MRKALHAGIAVALAAVVLPVAPAAMALPAYQSYVAIGDSYTAGPMIPEQRTDPADCHRSASNYPSLLADLLVVRTVTDVSCSGADTTNLTQPQELPEGSHPPQLDALHPETDLVTVGLGGNDYNLFRRIIETCPVLRSQDPAGAPCREYFTVEGVDTLRDIITQTEGSLTEGLRRVHERAPKAKVLAIGYPRVVPPSGFCGSLLPFADGDYAWLAGLEEALNGAISNAAAATESSYVDVYGPSLGHDACAQGGAAWINGDQHREDAARYHPMRTGMEGVAGVIFTQLLKG</sequence>
<dbReference type="PANTHER" id="PTHR37981:SF1">
    <property type="entry name" value="SGNH HYDROLASE-TYPE ESTERASE DOMAIN-CONTAINING PROTEIN"/>
    <property type="match status" value="1"/>
</dbReference>
<feature type="disulfide bond" evidence="2">
    <location>
        <begin position="200"/>
        <end position="249"/>
    </location>
</feature>
<accession>A0A344LI53</accession>
<dbReference type="GO" id="GO:0004806">
    <property type="term" value="F:triacylglycerol lipase activity"/>
    <property type="evidence" value="ECO:0007669"/>
    <property type="project" value="TreeGrafter"/>
</dbReference>
<dbReference type="GO" id="GO:0019433">
    <property type="term" value="P:triglyceride catabolic process"/>
    <property type="evidence" value="ECO:0007669"/>
    <property type="project" value="TreeGrafter"/>
</dbReference>
<dbReference type="KEGG" id="aab:A4R43_39125"/>
<evidence type="ECO:0000256" key="1">
    <source>
        <dbReference type="PIRSR" id="PIRSR637460-1"/>
    </source>
</evidence>